<dbReference type="GO" id="GO:0044027">
    <property type="term" value="P:negative regulation of gene expression via chromosomal CpG island methylation"/>
    <property type="evidence" value="ECO:0007669"/>
    <property type="project" value="TreeGrafter"/>
</dbReference>
<dbReference type="PANTHER" id="PTHR10629:SF52">
    <property type="entry name" value="DNA (CYTOSINE-5)-METHYLTRANSFERASE 1"/>
    <property type="match status" value="1"/>
</dbReference>
<dbReference type="Pfam" id="PF00145">
    <property type="entry name" value="DNA_methylase"/>
    <property type="match status" value="1"/>
</dbReference>
<dbReference type="Gene3D" id="3.40.50.150">
    <property type="entry name" value="Vaccinia Virus protein VP39"/>
    <property type="match status" value="1"/>
</dbReference>
<gene>
    <name evidence="6" type="primary">ydiO</name>
    <name evidence="6" type="ORF">MmiHf6_00180</name>
</gene>
<accession>A0AA97A0X6</accession>
<reference evidence="6 7" key="1">
    <citation type="submission" date="2023-07" db="EMBL/GenBank/DDBJ databases">
        <title>Closed genoem sequence of Methanomicrococcus sp. Hf6.</title>
        <authorList>
            <person name="Poehlein A."/>
            <person name="Protasov E."/>
            <person name="Platt K."/>
            <person name="Reeh H."/>
            <person name="Daniel R."/>
            <person name="Brune A."/>
        </authorList>
    </citation>
    <scope>NUCLEOTIDE SEQUENCE [LARGE SCALE GENOMIC DNA]</scope>
    <source>
        <strain evidence="6 7">Hf6</strain>
    </source>
</reference>
<dbReference type="Proteomes" id="UP001302978">
    <property type="component" value="Chromosome"/>
</dbReference>
<keyword evidence="4" id="KW-0949">S-adenosyl-L-methionine</keyword>
<evidence type="ECO:0000313" key="7">
    <source>
        <dbReference type="Proteomes" id="UP001302978"/>
    </source>
</evidence>
<dbReference type="InterPro" id="IPR001525">
    <property type="entry name" value="C5_MeTfrase"/>
</dbReference>
<dbReference type="NCBIfam" id="TIGR00675">
    <property type="entry name" value="dcm"/>
    <property type="match status" value="1"/>
</dbReference>
<dbReference type="KEGG" id="mehf:MmiHf6_00180"/>
<evidence type="ECO:0000256" key="2">
    <source>
        <dbReference type="ARBA" id="ARBA00022603"/>
    </source>
</evidence>
<dbReference type="PROSITE" id="PS00095">
    <property type="entry name" value="C5_MTASE_2"/>
    <property type="match status" value="1"/>
</dbReference>
<dbReference type="PANTHER" id="PTHR10629">
    <property type="entry name" value="CYTOSINE-SPECIFIC METHYLTRANSFERASE"/>
    <property type="match status" value="1"/>
</dbReference>
<dbReference type="PROSITE" id="PS51679">
    <property type="entry name" value="SAM_MT_C5"/>
    <property type="match status" value="1"/>
</dbReference>
<evidence type="ECO:0000256" key="3">
    <source>
        <dbReference type="ARBA" id="ARBA00022679"/>
    </source>
</evidence>
<dbReference type="EC" id="2.1.1.37" evidence="1"/>
<comment type="similarity">
    <text evidence="5">Belongs to the class I-like SAM-binding methyltransferase superfamily. C5-methyltransferase family.</text>
</comment>
<dbReference type="AlphaFoldDB" id="A0AA97A0X6"/>
<organism evidence="6 7">
    <name type="scientific">Methanimicrococcus hongohii</name>
    <dbReference type="NCBI Taxonomy" id="3028295"/>
    <lineage>
        <taxon>Archaea</taxon>
        <taxon>Methanobacteriati</taxon>
        <taxon>Methanobacteriota</taxon>
        <taxon>Stenosarchaea group</taxon>
        <taxon>Methanomicrobia</taxon>
        <taxon>Methanosarcinales</taxon>
        <taxon>Methanosarcinaceae</taxon>
        <taxon>Methanimicrococcus</taxon>
    </lineage>
</organism>
<evidence type="ECO:0000256" key="1">
    <source>
        <dbReference type="ARBA" id="ARBA00011975"/>
    </source>
</evidence>
<keyword evidence="7" id="KW-1185">Reference proteome</keyword>
<sequence length="370" mass="41582">MHMKKTNTLKAIDFFCGSGGMTSGFKRAGIEVLAGIDIEKACEETYSINNKPAKFLCEDIKEMNVEKLVQETGIEKEDDKLVFIGCSPCQYWSIISTDKTKAEGTKNLLLDFQRFVKHFKPGYIVLENVPGILTRKESPLQSFLTFLSENGYEYDYEIVNVSHYGVPQTRKRFVLIASRVTGKKGIKIPEPDTKEKPPTVGEFIIDDPAFYKIEHGHKDPTDFNHTVAGLHQDNIERLKLTPEGCGNEYWRNTPLGIPAHKKSNGFKDVYGRMHRNKVGPTITTKFFSISNGRFGHPTQLRAISIREGATLQTFDKSYVFKGNSIAANSRMIGNAVPPALAERLAKAIINNEENAIKIKTTKKEKVKSIE</sequence>
<name>A0AA97A0X6_9EURY</name>
<proteinExistence type="inferred from homology"/>
<keyword evidence="3 6" id="KW-0808">Transferase</keyword>
<evidence type="ECO:0000313" key="6">
    <source>
        <dbReference type="EMBL" id="WNY22733.1"/>
    </source>
</evidence>
<dbReference type="InterPro" id="IPR050390">
    <property type="entry name" value="C5-Methyltransferase"/>
</dbReference>
<dbReference type="SUPFAM" id="SSF53335">
    <property type="entry name" value="S-adenosyl-L-methionine-dependent methyltransferases"/>
    <property type="match status" value="1"/>
</dbReference>
<dbReference type="PRINTS" id="PR00105">
    <property type="entry name" value="C5METTRFRASE"/>
</dbReference>
<keyword evidence="2 6" id="KW-0489">Methyltransferase</keyword>
<dbReference type="InterPro" id="IPR031303">
    <property type="entry name" value="C5_meth_CS"/>
</dbReference>
<dbReference type="InterPro" id="IPR029063">
    <property type="entry name" value="SAM-dependent_MTases_sf"/>
</dbReference>
<evidence type="ECO:0000256" key="4">
    <source>
        <dbReference type="ARBA" id="ARBA00022691"/>
    </source>
</evidence>
<dbReference type="Gene3D" id="3.90.120.10">
    <property type="entry name" value="DNA Methylase, subunit A, domain 2"/>
    <property type="match status" value="1"/>
</dbReference>
<dbReference type="GO" id="GO:0032259">
    <property type="term" value="P:methylation"/>
    <property type="evidence" value="ECO:0007669"/>
    <property type="project" value="UniProtKB-KW"/>
</dbReference>
<dbReference type="EMBL" id="CP131059">
    <property type="protein sequence ID" value="WNY22733.1"/>
    <property type="molecule type" value="Genomic_DNA"/>
</dbReference>
<evidence type="ECO:0000256" key="5">
    <source>
        <dbReference type="RuleBase" id="RU000416"/>
    </source>
</evidence>
<dbReference type="GO" id="GO:0003886">
    <property type="term" value="F:DNA (cytosine-5-)-methyltransferase activity"/>
    <property type="evidence" value="ECO:0007669"/>
    <property type="project" value="UniProtKB-EC"/>
</dbReference>
<protein>
    <recommendedName>
        <fullName evidence="1">DNA (cytosine-5-)-methyltransferase</fullName>
        <ecNumber evidence="1">2.1.1.37</ecNumber>
    </recommendedName>
</protein>
<dbReference type="REBASE" id="768789">
    <property type="entry name" value="M.MspHf6ORF180P"/>
</dbReference>
<dbReference type="GO" id="GO:0003677">
    <property type="term" value="F:DNA binding"/>
    <property type="evidence" value="ECO:0007669"/>
    <property type="project" value="TreeGrafter"/>
</dbReference>